<keyword evidence="2" id="KW-1185">Reference proteome</keyword>
<accession>A0AAN6DYZ4</accession>
<comment type="caution">
    <text evidence="1">The sequence shown here is derived from an EMBL/GenBank/DDBJ whole genome shotgun (WGS) entry which is preliminary data.</text>
</comment>
<dbReference type="EMBL" id="MU404353">
    <property type="protein sequence ID" value="KAI1613892.1"/>
    <property type="molecule type" value="Genomic_DNA"/>
</dbReference>
<organism evidence="1 2">
    <name type="scientific">Exophiala viscosa</name>
    <dbReference type="NCBI Taxonomy" id="2486360"/>
    <lineage>
        <taxon>Eukaryota</taxon>
        <taxon>Fungi</taxon>
        <taxon>Dikarya</taxon>
        <taxon>Ascomycota</taxon>
        <taxon>Pezizomycotina</taxon>
        <taxon>Eurotiomycetes</taxon>
        <taxon>Chaetothyriomycetidae</taxon>
        <taxon>Chaetothyriales</taxon>
        <taxon>Herpotrichiellaceae</taxon>
        <taxon>Exophiala</taxon>
    </lineage>
</organism>
<reference evidence="1" key="1">
    <citation type="journal article" date="2022" name="bioRxiv">
        <title>Deciphering the potential niche of two novel black yeast fungi from a biological soil crust based on their genomes, phenotypes, and melanin regulation.</title>
        <authorList>
            <consortium name="DOE Joint Genome Institute"/>
            <person name="Carr E.C."/>
            <person name="Barton Q."/>
            <person name="Grambo S."/>
            <person name="Sullivan M."/>
            <person name="Renfro C.M."/>
            <person name="Kuo A."/>
            <person name="Pangilinan J."/>
            <person name="Lipzen A."/>
            <person name="Keymanesh K."/>
            <person name="Savage E."/>
            <person name="Barry K."/>
            <person name="Grigoriev I.V."/>
            <person name="Riekhof W.R."/>
            <person name="Harris S.S."/>
        </authorList>
    </citation>
    <scope>NUCLEOTIDE SEQUENCE</scope>
    <source>
        <strain evidence="1">JF 03-4F</strain>
    </source>
</reference>
<sequence>MAQKAVPGLIMVPMSLKPELSVQECDEWYNNEHVPIRMRLPYFERGYRYHSIENGVKGCVESGLPEWLATYDILDMWELTKEPYTRLLSPSVQSMREHQVINKVTAWRKYYDLVSTYEAPEFVSREEQLRQGDADKAYGGTLIVVGVRLRLDSPDAEAEWDRWYEEDHLPPLRKVPGWVRTRRYRTSVIEDVPPDAAEGCSTTEYLTLNEFAPGAAIGGPEHQIAIKSESRSSVVSRKWRHSYELHYLQSSASRDLAALRRDEVEEFVSPDGLTTTLSGLWPIISSYITTRDKSPIKYKLEGVTTERAPSPVIVLCTWAGLSWNHWDGFVSALQQRSTEIDCRILRLELPVRVPNVSEHALDRLEASEHTANDLEDCSKALMIGKAALLLIQGLGGQTADGSAARVTRIINTESIPGALSQFCVTGAISVSHSRRDLEQQMRSLEVLAAKCACLADMTESAISNVESL</sequence>
<evidence type="ECO:0000313" key="1">
    <source>
        <dbReference type="EMBL" id="KAI1613892.1"/>
    </source>
</evidence>
<gene>
    <name evidence="1" type="ORF">EDD36DRAFT_209880</name>
</gene>
<proteinExistence type="predicted"/>
<evidence type="ECO:0008006" key="3">
    <source>
        <dbReference type="Google" id="ProtNLM"/>
    </source>
</evidence>
<dbReference type="AlphaFoldDB" id="A0AAN6DYZ4"/>
<dbReference type="Proteomes" id="UP001203852">
    <property type="component" value="Unassembled WGS sequence"/>
</dbReference>
<name>A0AAN6DYZ4_9EURO</name>
<protein>
    <recommendedName>
        <fullName evidence="3">EthD domain-containing protein</fullName>
    </recommendedName>
</protein>
<dbReference type="SUPFAM" id="SSF54909">
    <property type="entry name" value="Dimeric alpha+beta barrel"/>
    <property type="match status" value="1"/>
</dbReference>
<dbReference type="InterPro" id="IPR011008">
    <property type="entry name" value="Dimeric_a/b-barrel"/>
</dbReference>
<evidence type="ECO:0000313" key="2">
    <source>
        <dbReference type="Proteomes" id="UP001203852"/>
    </source>
</evidence>